<dbReference type="AlphaFoldDB" id="A0AAN2QVP8"/>
<dbReference type="EMBL" id="FBTB01000017">
    <property type="protein sequence ID" value="CUW13534.1"/>
    <property type="molecule type" value="Genomic_DNA"/>
</dbReference>
<proteinExistence type="predicted"/>
<dbReference type="EMBL" id="FBTU01000017">
    <property type="protein sequence ID" value="CUW11857.1"/>
    <property type="molecule type" value="Genomic_DNA"/>
</dbReference>
<dbReference type="Proteomes" id="UP000198868">
    <property type="component" value="Unassembled WGS sequence"/>
</dbReference>
<evidence type="ECO:0000313" key="2">
    <source>
        <dbReference type="EMBL" id="CUW13534.1"/>
    </source>
</evidence>
<gene>
    <name evidence="2" type="ORF">KSL4_1053</name>
    <name evidence="1" type="ORF">PL111_0291</name>
</gene>
<evidence type="ECO:0000313" key="4">
    <source>
        <dbReference type="Proteomes" id="UP000199047"/>
    </source>
</evidence>
<protein>
    <submittedName>
        <fullName evidence="1">Uncharacterized protein</fullName>
    </submittedName>
</protein>
<name>A0AAN2QVP8_9LACO</name>
<reference evidence="3 4" key="1">
    <citation type="submission" date="2015-12" db="EMBL/GenBank/DDBJ databases">
        <authorList>
            <person name="Andreevskaya M."/>
        </authorList>
    </citation>
    <scope>NUCLEOTIDE SEQUENCE [LARGE SCALE GENOMIC DNA]</scope>
    <source>
        <strain evidence="2 4">KSL4-2</strain>
        <strain evidence="1 3">PL111</strain>
    </source>
</reference>
<organism evidence="1 3">
    <name type="scientific">Leuconostoc inhae</name>
    <dbReference type="NCBI Taxonomy" id="178001"/>
    <lineage>
        <taxon>Bacteria</taxon>
        <taxon>Bacillati</taxon>
        <taxon>Bacillota</taxon>
        <taxon>Bacilli</taxon>
        <taxon>Lactobacillales</taxon>
        <taxon>Lactobacillaceae</taxon>
        <taxon>Leuconostoc</taxon>
    </lineage>
</organism>
<evidence type="ECO:0000313" key="1">
    <source>
        <dbReference type="EMBL" id="CUW11857.1"/>
    </source>
</evidence>
<evidence type="ECO:0000313" key="3">
    <source>
        <dbReference type="Proteomes" id="UP000198868"/>
    </source>
</evidence>
<sequence>MSLIMPDPDYLNIKVLAAFFNVMPHNTLRIKKEPTHVSPF</sequence>
<accession>A0AAN2QVP8</accession>
<keyword evidence="4" id="KW-1185">Reference proteome</keyword>
<dbReference type="Proteomes" id="UP000199047">
    <property type="component" value="Unassembled WGS sequence"/>
</dbReference>
<comment type="caution">
    <text evidence="1">The sequence shown here is derived from an EMBL/GenBank/DDBJ whole genome shotgun (WGS) entry which is preliminary data.</text>
</comment>